<evidence type="ECO:0000256" key="1">
    <source>
        <dbReference type="SAM" id="MobiDB-lite"/>
    </source>
</evidence>
<proteinExistence type="predicted"/>
<dbReference type="Proteomes" id="UP000095751">
    <property type="component" value="Unassembled WGS sequence"/>
</dbReference>
<feature type="region of interest" description="Disordered" evidence="1">
    <location>
        <begin position="67"/>
        <end position="150"/>
    </location>
</feature>
<feature type="compositionally biased region" description="Basic and acidic residues" evidence="1">
    <location>
        <begin position="99"/>
        <end position="110"/>
    </location>
</feature>
<protein>
    <submittedName>
        <fullName evidence="2">Uncharacterized protein</fullName>
    </submittedName>
</protein>
<dbReference type="EMBL" id="KV784365">
    <property type="protein sequence ID" value="OEU12147.1"/>
    <property type="molecule type" value="Genomic_DNA"/>
</dbReference>
<feature type="compositionally biased region" description="Low complexity" evidence="1">
    <location>
        <begin position="113"/>
        <end position="126"/>
    </location>
</feature>
<evidence type="ECO:0000313" key="2">
    <source>
        <dbReference type="EMBL" id="OEU12147.1"/>
    </source>
</evidence>
<sequence>MPISSSSPSSLSSSSSSSSSSLRTYPNADDIVLITDSVDVMAVTSSQLLEEVNDVPYFSRSQQSYIDSISSHPNPKADDNNDNDNDATIFTWDDDDDHNNDNNDQQKTEEYESATVTTTSTTLSRSQQRKNKRRSKKKNKKSKSQHSLDHLKQQVSNLMGIFEVYGWFIPMPDNDSTSAGNKVWSNRMYGADKKKQRKQNERQMLECRIVQLETVLRDDHDHDHDHDCYGL</sequence>
<dbReference type="AlphaFoldDB" id="A0A1E7F200"/>
<keyword evidence="3" id="KW-1185">Reference proteome</keyword>
<gene>
    <name evidence="2" type="ORF">FRACYDRAFT_244408</name>
</gene>
<accession>A0A1E7F200</accession>
<reference evidence="2 3" key="1">
    <citation type="submission" date="2016-09" db="EMBL/GenBank/DDBJ databases">
        <title>Extensive genetic diversity and differential bi-allelic expression allows diatom success in the polar Southern Ocean.</title>
        <authorList>
            <consortium name="DOE Joint Genome Institute"/>
            <person name="Mock T."/>
            <person name="Otillar R.P."/>
            <person name="Strauss J."/>
            <person name="Dupont C."/>
            <person name="Frickenhaus S."/>
            <person name="Maumus F."/>
            <person name="Mcmullan M."/>
            <person name="Sanges R."/>
            <person name="Schmutz J."/>
            <person name="Toseland A."/>
            <person name="Valas R."/>
            <person name="Veluchamy A."/>
            <person name="Ward B.J."/>
            <person name="Allen A."/>
            <person name="Barry K."/>
            <person name="Falciatore A."/>
            <person name="Ferrante M."/>
            <person name="Fortunato A.E."/>
            <person name="Gloeckner G."/>
            <person name="Gruber A."/>
            <person name="Hipkin R."/>
            <person name="Janech M."/>
            <person name="Kroth P."/>
            <person name="Leese F."/>
            <person name="Lindquist E."/>
            <person name="Lyon B.R."/>
            <person name="Martin J."/>
            <person name="Mayer C."/>
            <person name="Parker M."/>
            <person name="Quesneville H."/>
            <person name="Raymond J."/>
            <person name="Uhlig C."/>
            <person name="Valentin K.U."/>
            <person name="Worden A.Z."/>
            <person name="Armbrust E.V."/>
            <person name="Bowler C."/>
            <person name="Green B."/>
            <person name="Moulton V."/>
            <person name="Van Oosterhout C."/>
            <person name="Grigoriev I."/>
        </authorList>
    </citation>
    <scope>NUCLEOTIDE SEQUENCE [LARGE SCALE GENOMIC DNA]</scope>
    <source>
        <strain evidence="2 3">CCMP1102</strain>
    </source>
</reference>
<evidence type="ECO:0000313" key="3">
    <source>
        <dbReference type="Proteomes" id="UP000095751"/>
    </source>
</evidence>
<name>A0A1E7F200_9STRA</name>
<dbReference type="OrthoDB" id="10639034at2759"/>
<dbReference type="InParanoid" id="A0A1E7F200"/>
<organism evidence="2 3">
    <name type="scientific">Fragilariopsis cylindrus CCMP1102</name>
    <dbReference type="NCBI Taxonomy" id="635003"/>
    <lineage>
        <taxon>Eukaryota</taxon>
        <taxon>Sar</taxon>
        <taxon>Stramenopiles</taxon>
        <taxon>Ochrophyta</taxon>
        <taxon>Bacillariophyta</taxon>
        <taxon>Bacillariophyceae</taxon>
        <taxon>Bacillariophycidae</taxon>
        <taxon>Bacillariales</taxon>
        <taxon>Bacillariaceae</taxon>
        <taxon>Fragilariopsis</taxon>
    </lineage>
</organism>
<feature type="compositionally biased region" description="Basic residues" evidence="1">
    <location>
        <begin position="127"/>
        <end position="144"/>
    </location>
</feature>
<feature type="region of interest" description="Disordered" evidence="1">
    <location>
        <begin position="1"/>
        <end position="25"/>
    </location>
</feature>
<dbReference type="KEGG" id="fcy:FRACYDRAFT_244408"/>
<feature type="compositionally biased region" description="Low complexity" evidence="1">
    <location>
        <begin position="1"/>
        <end position="22"/>
    </location>
</feature>